<name>A0A6S7J754_PARCT</name>
<proteinExistence type="predicted"/>
<reference evidence="1" key="1">
    <citation type="submission" date="2020-04" db="EMBL/GenBank/DDBJ databases">
        <authorList>
            <person name="Alioto T."/>
            <person name="Alioto T."/>
            <person name="Gomez Garrido J."/>
        </authorList>
    </citation>
    <scope>NUCLEOTIDE SEQUENCE</scope>
    <source>
        <strain evidence="1">A484AB</strain>
    </source>
</reference>
<evidence type="ECO:0000313" key="1">
    <source>
        <dbReference type="EMBL" id="CAB4026368.1"/>
    </source>
</evidence>
<dbReference type="GO" id="GO:0019902">
    <property type="term" value="F:phosphatase binding"/>
    <property type="evidence" value="ECO:0007669"/>
    <property type="project" value="InterPro"/>
</dbReference>
<organism evidence="1 2">
    <name type="scientific">Paramuricea clavata</name>
    <name type="common">Red gorgonian</name>
    <name type="synonym">Violescent sea-whip</name>
    <dbReference type="NCBI Taxonomy" id="317549"/>
    <lineage>
        <taxon>Eukaryota</taxon>
        <taxon>Metazoa</taxon>
        <taxon>Cnidaria</taxon>
        <taxon>Anthozoa</taxon>
        <taxon>Octocorallia</taxon>
        <taxon>Malacalcyonacea</taxon>
        <taxon>Plexauridae</taxon>
        <taxon>Paramuricea</taxon>
    </lineage>
</organism>
<comment type="caution">
    <text evidence="1">The sequence shown here is derived from an EMBL/GenBank/DDBJ whole genome shotgun (WGS) entry which is preliminary data.</text>
</comment>
<dbReference type="PANTHER" id="PTHR21055">
    <property type="entry name" value="PROTEIN PHOSPHATASE 1 REGULATORY SUBUNIT 36"/>
    <property type="match status" value="1"/>
</dbReference>
<gene>
    <name evidence="1" type="ORF">PACLA_8A022012</name>
</gene>
<dbReference type="InterPro" id="IPR026142">
    <property type="entry name" value="Pro_pase_1_reg_su_36"/>
</dbReference>
<dbReference type="PANTHER" id="PTHR21055:SF3">
    <property type="entry name" value="PROTEIN PHOSPHATASE 1 REGULATORY SUBUNIT 36"/>
    <property type="match status" value="1"/>
</dbReference>
<accession>A0A6S7J754</accession>
<dbReference type="EMBL" id="CACRXK020014154">
    <property type="protein sequence ID" value="CAB4026368.1"/>
    <property type="molecule type" value="Genomic_DNA"/>
</dbReference>
<sequence length="128" mass="14569">MKLFPKFEAQISCRQPSVAEKKAIALVLSKEEEAKRSLAQCYGVLVLGLGLEDAHHMHCGRKRNSATQRDRDLYENLYNFVANVTWITFRRPNLDVIEKELGRLLRSDTFNPAIRPKHIQGMGAVCLS</sequence>
<dbReference type="Proteomes" id="UP001152795">
    <property type="component" value="Unassembled WGS sequence"/>
</dbReference>
<dbReference type="Pfam" id="PF14895">
    <property type="entry name" value="PPPI_inhib"/>
    <property type="match status" value="1"/>
</dbReference>
<dbReference type="OrthoDB" id="6724830at2759"/>
<dbReference type="AlphaFoldDB" id="A0A6S7J754"/>
<keyword evidence="2" id="KW-1185">Reference proteome</keyword>
<evidence type="ECO:0000313" key="2">
    <source>
        <dbReference type="Proteomes" id="UP001152795"/>
    </source>
</evidence>
<protein>
    <submittedName>
        <fullName evidence="1">Phosphatase 1 regulatory subunit 36-like</fullName>
    </submittedName>
</protein>